<organism evidence="10 11">
    <name type="scientific">Paenibacillus solani</name>
    <dbReference type="NCBI Taxonomy" id="1705565"/>
    <lineage>
        <taxon>Bacteria</taxon>
        <taxon>Bacillati</taxon>
        <taxon>Bacillota</taxon>
        <taxon>Bacilli</taxon>
        <taxon>Bacillales</taxon>
        <taxon>Paenibacillaceae</taxon>
        <taxon>Paenibacillus</taxon>
    </lineage>
</organism>
<evidence type="ECO:0000256" key="1">
    <source>
        <dbReference type="ARBA" id="ARBA00004651"/>
    </source>
</evidence>
<dbReference type="Gene3D" id="1.10.3720.10">
    <property type="entry name" value="MetI-like"/>
    <property type="match status" value="1"/>
</dbReference>
<dbReference type="PANTHER" id="PTHR30151">
    <property type="entry name" value="ALKANE SULFONATE ABC TRANSPORTER-RELATED, MEMBRANE SUBUNIT"/>
    <property type="match status" value="1"/>
</dbReference>
<evidence type="ECO:0000256" key="7">
    <source>
        <dbReference type="RuleBase" id="RU363032"/>
    </source>
</evidence>
<dbReference type="PATRIC" id="fig|1705565.3.peg.906"/>
<reference evidence="11" key="1">
    <citation type="submission" date="2015-08" db="EMBL/GenBank/DDBJ databases">
        <title>Genome sequencing project for genomic taxonomy and phylogenomics of Bacillus-like bacteria.</title>
        <authorList>
            <person name="Liu B."/>
            <person name="Wang J."/>
            <person name="Zhu Y."/>
            <person name="Liu G."/>
            <person name="Chen Q."/>
            <person name="Chen Z."/>
            <person name="Lan J."/>
            <person name="Che J."/>
            <person name="Ge C."/>
            <person name="Shi H."/>
            <person name="Pan Z."/>
            <person name="Liu X."/>
        </authorList>
    </citation>
    <scope>NUCLEOTIDE SEQUENCE [LARGE SCALE GENOMIC DNA]</scope>
    <source>
        <strain evidence="11">FJAT-22460</strain>
    </source>
</reference>
<accession>A0A0M1N447</accession>
<feature type="transmembrane region" description="Helical" evidence="7">
    <location>
        <begin position="49"/>
        <end position="69"/>
    </location>
</feature>
<keyword evidence="2 7" id="KW-0813">Transport</keyword>
<evidence type="ECO:0000313" key="10">
    <source>
        <dbReference type="EMBL" id="KOR76937.1"/>
    </source>
</evidence>
<comment type="similarity">
    <text evidence="7">Belongs to the binding-protein-dependent transport system permease family.</text>
</comment>
<feature type="transmembrane region" description="Helical" evidence="7">
    <location>
        <begin position="232"/>
        <end position="253"/>
    </location>
</feature>
<evidence type="ECO:0000256" key="3">
    <source>
        <dbReference type="ARBA" id="ARBA00022475"/>
    </source>
</evidence>
<dbReference type="AlphaFoldDB" id="A0A0M1N447"/>
<dbReference type="GO" id="GO:0042918">
    <property type="term" value="P:alkanesulfonate transmembrane transport"/>
    <property type="evidence" value="ECO:0007669"/>
    <property type="project" value="UniProtKB-ARBA"/>
</dbReference>
<evidence type="ECO:0000256" key="2">
    <source>
        <dbReference type="ARBA" id="ARBA00022448"/>
    </source>
</evidence>
<comment type="subcellular location">
    <subcellularLocation>
        <location evidence="1 7">Cell membrane</location>
        <topology evidence="1 7">Multi-pass membrane protein</topology>
    </subcellularLocation>
</comment>
<dbReference type="PANTHER" id="PTHR30151:SF38">
    <property type="entry name" value="ALIPHATIC SULFONATES TRANSPORT PERMEASE PROTEIN SSUC-RELATED"/>
    <property type="match status" value="1"/>
</dbReference>
<evidence type="ECO:0000313" key="11">
    <source>
        <dbReference type="Proteomes" id="UP000036932"/>
    </source>
</evidence>
<keyword evidence="3" id="KW-1003">Cell membrane</keyword>
<dbReference type="PROSITE" id="PS50928">
    <property type="entry name" value="ABC_TM1"/>
    <property type="match status" value="1"/>
</dbReference>
<sequence length="299" mass="32518">MSDHTRLYRQKPQASFLGSETAVPPNATAAPKPADLSEERGNADWKRSLGIFAAGSILPVSLLMVWQVLGDLGYISELLFPTPLRIVEAFARLAGSDELGGHVQISLIRAAAGFALGGALGLAFGILVGLFRISERILDPSIQMIRMVPHLAVAPLFVLWFGIGESSKILLIAKGAFFPLYIQTYFGIRGVDNKWFEVARVLGFSRIQQIFKLVIPASLPHIFLGIRLSLGLAWLGLVVAEIMGSTSGIGYLMTDARQFSKTATVFVCIILFAVIGKAADASVRWLERRLLKWSDSYGG</sequence>
<feature type="transmembrane region" description="Helical" evidence="7">
    <location>
        <begin position="265"/>
        <end position="286"/>
    </location>
</feature>
<dbReference type="SUPFAM" id="SSF161098">
    <property type="entry name" value="MetI-like"/>
    <property type="match status" value="1"/>
</dbReference>
<gene>
    <name evidence="10" type="ORF">AM231_23740</name>
</gene>
<feature type="transmembrane region" description="Helical" evidence="7">
    <location>
        <begin position="107"/>
        <end position="133"/>
    </location>
</feature>
<keyword evidence="11" id="KW-1185">Reference proteome</keyword>
<feature type="transmembrane region" description="Helical" evidence="7">
    <location>
        <begin position="145"/>
        <end position="163"/>
    </location>
</feature>
<evidence type="ECO:0000256" key="8">
    <source>
        <dbReference type="SAM" id="MobiDB-lite"/>
    </source>
</evidence>
<comment type="caution">
    <text evidence="10">The sequence shown here is derived from an EMBL/GenBank/DDBJ whole genome shotgun (WGS) entry which is preliminary data.</text>
</comment>
<dbReference type="InterPro" id="IPR000515">
    <property type="entry name" value="MetI-like"/>
</dbReference>
<dbReference type="CDD" id="cd06261">
    <property type="entry name" value="TM_PBP2"/>
    <property type="match status" value="1"/>
</dbReference>
<dbReference type="OrthoDB" id="9804353at2"/>
<keyword evidence="6 7" id="KW-0472">Membrane</keyword>
<proteinExistence type="inferred from homology"/>
<dbReference type="GO" id="GO:0005886">
    <property type="term" value="C:plasma membrane"/>
    <property type="evidence" value="ECO:0007669"/>
    <property type="project" value="UniProtKB-SubCell"/>
</dbReference>
<protein>
    <submittedName>
        <fullName evidence="10">ABC transporter permease</fullName>
    </submittedName>
</protein>
<name>A0A0M1N447_9BACL</name>
<dbReference type="FunFam" id="1.10.3720.10:FF:000003">
    <property type="entry name" value="Aliphatic sulfonate ABC transporter permease"/>
    <property type="match status" value="1"/>
</dbReference>
<dbReference type="Pfam" id="PF00528">
    <property type="entry name" value="BPD_transp_1"/>
    <property type="match status" value="1"/>
</dbReference>
<evidence type="ECO:0000256" key="4">
    <source>
        <dbReference type="ARBA" id="ARBA00022692"/>
    </source>
</evidence>
<feature type="domain" description="ABC transmembrane type-1" evidence="9">
    <location>
        <begin position="103"/>
        <end position="283"/>
    </location>
</feature>
<dbReference type="EMBL" id="LIUT01000006">
    <property type="protein sequence ID" value="KOR76937.1"/>
    <property type="molecule type" value="Genomic_DNA"/>
</dbReference>
<keyword evidence="5 7" id="KW-1133">Transmembrane helix</keyword>
<keyword evidence="4 7" id="KW-0812">Transmembrane</keyword>
<evidence type="ECO:0000256" key="5">
    <source>
        <dbReference type="ARBA" id="ARBA00022989"/>
    </source>
</evidence>
<evidence type="ECO:0000259" key="9">
    <source>
        <dbReference type="PROSITE" id="PS50928"/>
    </source>
</evidence>
<dbReference type="Proteomes" id="UP000036932">
    <property type="component" value="Unassembled WGS sequence"/>
</dbReference>
<feature type="region of interest" description="Disordered" evidence="8">
    <location>
        <begin position="17"/>
        <end position="38"/>
    </location>
</feature>
<dbReference type="InterPro" id="IPR035906">
    <property type="entry name" value="MetI-like_sf"/>
</dbReference>
<evidence type="ECO:0000256" key="6">
    <source>
        <dbReference type="ARBA" id="ARBA00023136"/>
    </source>
</evidence>